<name>A0A3S4MBK8_9RHOB</name>
<evidence type="ECO:0008006" key="3">
    <source>
        <dbReference type="Google" id="ProtNLM"/>
    </source>
</evidence>
<comment type="caution">
    <text evidence="1">The sequence shown here is derived from an EMBL/GenBank/DDBJ whole genome shotgun (WGS) entry which is preliminary data.</text>
</comment>
<protein>
    <recommendedName>
        <fullName evidence="3">Major capsid protein</fullName>
    </recommendedName>
</protein>
<proteinExistence type="predicted"/>
<evidence type="ECO:0000313" key="1">
    <source>
        <dbReference type="EMBL" id="RWR46597.1"/>
    </source>
</evidence>
<accession>A0A3S4MBK8</accession>
<sequence length="484" mass="52081">EGGFVSQKVTFELDPIAGRMITPIYGELTSVFVPVQAMDAIRDPDAAYAGMTEVIREKLLSGNPLFGLEPEGQISKRCGVNPRSIGGVKKVSEAVRLGHNAAVNFLRQRKYVKASTVLASNTAMTPALISQTVLERLNGVLDPDDHINGRVDFAGQIPVKGIGIEADAVLTSNATFRETGGGTRTAGKAFDMSRTNANGGVGFIATGTLGVPAVFADLAGAEGVSLSDFYLAQKQDELTRKMRQFVDDNPEYGEEMALRWAHGLSVDSGKMPFVISEQRRAFGRSLVGATDTGGVQSDVMRSDMMLELSFNVPVPRTELGGIIITFCSIKPDETISSQPHPFLSDAWGADNFVAAELAIDPVPVTIRELDSDCAAAQESTVALYTGLNQLKATYVHYGLSRQLDRTTVENKTAVWQLEVPMSVTPDSILYPATLSQYPFADQAAEVCTYVVTSNVVMQTPMIIGPTPVEELAVIDDKDIFETEA</sequence>
<gene>
    <name evidence="1" type="ORF">EOW66_20215</name>
</gene>
<feature type="non-terminal residue" evidence="1">
    <location>
        <position position="1"/>
    </location>
</feature>
<dbReference type="RefSeq" id="WP_128158081.1">
    <property type="nucleotide sequence ID" value="NZ_SAVA01000028.1"/>
</dbReference>
<dbReference type="EMBL" id="SAVA01000028">
    <property type="protein sequence ID" value="RWR46597.1"/>
    <property type="molecule type" value="Genomic_DNA"/>
</dbReference>
<dbReference type="Proteomes" id="UP000288071">
    <property type="component" value="Unassembled WGS sequence"/>
</dbReference>
<keyword evidence="2" id="KW-1185">Reference proteome</keyword>
<reference evidence="1 2" key="1">
    <citation type="submission" date="2019-01" db="EMBL/GenBank/DDBJ databases">
        <title>Sinorhodobacter populi sp. nov. isolated from the symptomatic bark tissue of Populus euramericana canker.</title>
        <authorList>
            <person name="Xu G."/>
        </authorList>
    </citation>
    <scope>NUCLEOTIDE SEQUENCE [LARGE SCALE GENOMIC DNA]</scope>
    <source>
        <strain evidence="1 2">CGMCC 1.12963</strain>
    </source>
</reference>
<dbReference type="AlphaFoldDB" id="A0A3S4MBK8"/>
<organism evidence="1 2">
    <name type="scientific">Paenirhodobacter huangdaonensis</name>
    <dbReference type="NCBI Taxonomy" id="2501515"/>
    <lineage>
        <taxon>Bacteria</taxon>
        <taxon>Pseudomonadati</taxon>
        <taxon>Pseudomonadota</taxon>
        <taxon>Alphaproteobacteria</taxon>
        <taxon>Rhodobacterales</taxon>
        <taxon>Rhodobacter group</taxon>
        <taxon>Paenirhodobacter</taxon>
    </lineage>
</organism>
<evidence type="ECO:0000313" key="2">
    <source>
        <dbReference type="Proteomes" id="UP000288071"/>
    </source>
</evidence>
<reference evidence="2" key="2">
    <citation type="submission" date="2019-01" db="EMBL/GenBank/DDBJ databases">
        <title>Sinorhodobacter populi sp. nov. isolated from the symptomatic bark tissue of Populus euramericana canker.</title>
        <authorList>
            <person name="Li Y."/>
        </authorList>
    </citation>
    <scope>NUCLEOTIDE SEQUENCE [LARGE SCALE GENOMIC DNA]</scope>
    <source>
        <strain evidence="2">CGMCC 1.12963</strain>
    </source>
</reference>